<dbReference type="InterPro" id="IPR001360">
    <property type="entry name" value="Glyco_hydro_1"/>
</dbReference>
<comment type="similarity">
    <text evidence="1">Belongs to the glycosyl hydrolase 1 family.</text>
</comment>
<dbReference type="InterPro" id="IPR017853">
    <property type="entry name" value="GH"/>
</dbReference>
<sequence>MRIAFSAVLGFLAATQAQEVYITTIGYTARPQCSKSTASPSYHFKYFSFSLEETVRHATSIPSPTTTKTYAPAYKDAAKHLKTTVSTTTWGNWLPGETVIRATDREDPYGQAAWSSMWIQADLQNYTTTGIFSTIISPTPIPTSELVLPPRDYFGPADCYNFPDDFIFGVAGSAAQIEGAIALEGRSPSLLEKIVPANSPKDYVTDENYFYYKQDIERLAAMGVEYYSFSIPWTRILPFVLPGTPVNKQAIDHYNDLINTVLDAGMQPVVTMLHFDSPLIFLASDSIARHPDIGNVNAGYQNETFVDAFVNYGKTLLANFADRVPLWITFNEPLLYAFNFQGVDNVIHAHAQVYRFYHEELKATGKMSLKLNDNFGVPKNPKNTSDVEAANRFNEMQLAFFANPIFLGNQYPDSILHTLPGARALNKTELKYIGHTADFFAIDPYTATVVSPASEGFSACAANTSSSNSYFPYCVIKETKNVYGWDLGYRSGE</sequence>
<keyword evidence="4" id="KW-1185">Reference proteome</keyword>
<dbReference type="GO" id="GO:0005975">
    <property type="term" value="P:carbohydrate metabolic process"/>
    <property type="evidence" value="ECO:0007669"/>
    <property type="project" value="InterPro"/>
</dbReference>
<evidence type="ECO:0000313" key="3">
    <source>
        <dbReference type="EMBL" id="KAJ5433604.1"/>
    </source>
</evidence>
<dbReference type="EMBL" id="JAPVEA010000009">
    <property type="protein sequence ID" value="KAJ5433604.1"/>
    <property type="molecule type" value="Genomic_DNA"/>
</dbReference>
<gene>
    <name evidence="3" type="ORF">N7458_012760</name>
</gene>
<reference evidence="3" key="1">
    <citation type="submission" date="2022-12" db="EMBL/GenBank/DDBJ databases">
        <authorList>
            <person name="Petersen C."/>
        </authorList>
    </citation>
    <scope>NUCLEOTIDE SEQUENCE</scope>
    <source>
        <strain evidence="3">IBT 16125</strain>
    </source>
</reference>
<dbReference type="PANTHER" id="PTHR10353">
    <property type="entry name" value="GLYCOSYL HYDROLASE"/>
    <property type="match status" value="1"/>
</dbReference>
<dbReference type="GeneID" id="81606384"/>
<dbReference type="SUPFAM" id="SSF51445">
    <property type="entry name" value="(Trans)glycosidases"/>
    <property type="match status" value="1"/>
</dbReference>
<dbReference type="GO" id="GO:0008422">
    <property type="term" value="F:beta-glucosidase activity"/>
    <property type="evidence" value="ECO:0007669"/>
    <property type="project" value="TreeGrafter"/>
</dbReference>
<dbReference type="Proteomes" id="UP001213681">
    <property type="component" value="Unassembled WGS sequence"/>
</dbReference>
<dbReference type="RefSeq" id="XP_056760895.1">
    <property type="nucleotide sequence ID" value="XM_056916141.1"/>
</dbReference>
<comment type="caution">
    <text evidence="3">The sequence shown here is derived from an EMBL/GenBank/DDBJ whole genome shotgun (WGS) entry which is preliminary data.</text>
</comment>
<evidence type="ECO:0000256" key="1">
    <source>
        <dbReference type="RuleBase" id="RU003690"/>
    </source>
</evidence>
<feature type="signal peptide" evidence="2">
    <location>
        <begin position="1"/>
        <end position="17"/>
    </location>
</feature>
<organism evidence="3 4">
    <name type="scientific">Penicillium daleae</name>
    <dbReference type="NCBI Taxonomy" id="63821"/>
    <lineage>
        <taxon>Eukaryota</taxon>
        <taxon>Fungi</taxon>
        <taxon>Dikarya</taxon>
        <taxon>Ascomycota</taxon>
        <taxon>Pezizomycotina</taxon>
        <taxon>Eurotiomycetes</taxon>
        <taxon>Eurotiomycetidae</taxon>
        <taxon>Eurotiales</taxon>
        <taxon>Aspergillaceae</taxon>
        <taxon>Penicillium</taxon>
    </lineage>
</organism>
<dbReference type="PANTHER" id="PTHR10353:SF53">
    <property type="entry name" value="BETA-1,4-GLUCOSIDASE (EUROFUNG)"/>
    <property type="match status" value="1"/>
</dbReference>
<feature type="chain" id="PRO_5042016172" evidence="2">
    <location>
        <begin position="18"/>
        <end position="493"/>
    </location>
</feature>
<reference evidence="3" key="2">
    <citation type="journal article" date="2023" name="IMA Fungus">
        <title>Comparative genomic study of the Penicillium genus elucidates a diverse pangenome and 15 lateral gene transfer events.</title>
        <authorList>
            <person name="Petersen C."/>
            <person name="Sorensen T."/>
            <person name="Nielsen M.R."/>
            <person name="Sondergaard T.E."/>
            <person name="Sorensen J.L."/>
            <person name="Fitzpatrick D.A."/>
            <person name="Frisvad J.C."/>
            <person name="Nielsen K.L."/>
        </authorList>
    </citation>
    <scope>NUCLEOTIDE SEQUENCE</scope>
    <source>
        <strain evidence="3">IBT 16125</strain>
    </source>
</reference>
<accession>A0AAD6FYD0</accession>
<dbReference type="Gene3D" id="3.20.20.80">
    <property type="entry name" value="Glycosidases"/>
    <property type="match status" value="1"/>
</dbReference>
<keyword evidence="2" id="KW-0732">Signal</keyword>
<evidence type="ECO:0000313" key="4">
    <source>
        <dbReference type="Proteomes" id="UP001213681"/>
    </source>
</evidence>
<name>A0AAD6FYD0_9EURO</name>
<proteinExistence type="inferred from homology"/>
<dbReference type="Pfam" id="PF00232">
    <property type="entry name" value="Glyco_hydro_1"/>
    <property type="match status" value="1"/>
</dbReference>
<protein>
    <submittedName>
        <fullName evidence="3">CAZyme family GH1</fullName>
    </submittedName>
</protein>
<dbReference type="AlphaFoldDB" id="A0AAD6FYD0"/>
<evidence type="ECO:0000256" key="2">
    <source>
        <dbReference type="SAM" id="SignalP"/>
    </source>
</evidence>